<sequence length="438" mass="51917">MQNHSILWCIEHIARELDVAVLSGIILAKKYHKNVKFELLSRLDNLPDSYHPSVILLPYCYSINDGYIKKCFSKWPNSIFVNLAWEQIFYNANQTYKLPRDYFSRQCVYHHAWSKKRVNTLKSLKIPSKHIFLNGHPAYKLYDDPYKTLFISRRQLAEEFGLDQKKKWVFFPENYSWFFYSPDTIKKILKDGQNEQAVKTMQSFCEKSFEEVIRWLDRIVREGADDVEVILRPRPTFSLSYFKEKLHMMQSNISDRIHVLKTYTVREWILGSDIIVSSFSTTLIEAALAKKSIYMLQPYRLPSELWADWYKYIDTIKTYTEFKLISASASKSGNYSVLNIWARKNFFHNSDPIYGLADIIGKLESKPLTTLINFRKEREMEEKTDSKLWNNQYFLSLGKVKNVIFGKKIYENIDDESIFDREVSQRLTSYRNHINNSI</sequence>
<comment type="caution">
    <text evidence="1">The sequence shown here is derived from an EMBL/GenBank/DDBJ whole genome shotgun (WGS) entry which is preliminary data.</text>
</comment>
<dbReference type="AlphaFoldDB" id="A0A1F5ZVA4"/>
<dbReference type="InterPro" id="IPR043148">
    <property type="entry name" value="TagF_C"/>
</dbReference>
<dbReference type="SUPFAM" id="SSF53756">
    <property type="entry name" value="UDP-Glycosyltransferase/glycogen phosphorylase"/>
    <property type="match status" value="1"/>
</dbReference>
<reference evidence="1 2" key="1">
    <citation type="journal article" date="2016" name="Nat. Commun.">
        <title>Thousands of microbial genomes shed light on interconnected biogeochemical processes in an aquifer system.</title>
        <authorList>
            <person name="Anantharaman K."/>
            <person name="Brown C.T."/>
            <person name="Hug L.A."/>
            <person name="Sharon I."/>
            <person name="Castelle C.J."/>
            <person name="Probst A.J."/>
            <person name="Thomas B.C."/>
            <person name="Singh A."/>
            <person name="Wilkins M.J."/>
            <person name="Karaoz U."/>
            <person name="Brodie E.L."/>
            <person name="Williams K.H."/>
            <person name="Hubbard S.S."/>
            <person name="Banfield J.F."/>
        </authorList>
    </citation>
    <scope>NUCLEOTIDE SEQUENCE [LARGE SCALE GENOMIC DNA]</scope>
</reference>
<evidence type="ECO:0000313" key="2">
    <source>
        <dbReference type="Proteomes" id="UP000176923"/>
    </source>
</evidence>
<dbReference type="Gene3D" id="3.40.50.12580">
    <property type="match status" value="1"/>
</dbReference>
<gene>
    <name evidence="1" type="ORF">A3D77_02490</name>
</gene>
<organism evidence="1 2">
    <name type="scientific">Candidatus Gottesmanbacteria bacterium RIFCSPHIGHO2_02_FULL_39_11</name>
    <dbReference type="NCBI Taxonomy" id="1798382"/>
    <lineage>
        <taxon>Bacteria</taxon>
        <taxon>Candidatus Gottesmaniibacteriota</taxon>
    </lineage>
</organism>
<name>A0A1F5ZVA4_9BACT</name>
<proteinExistence type="predicted"/>
<dbReference type="STRING" id="1798382.A3D77_02490"/>
<dbReference type="Proteomes" id="UP000176923">
    <property type="component" value="Unassembled WGS sequence"/>
</dbReference>
<evidence type="ECO:0000313" key="1">
    <source>
        <dbReference type="EMBL" id="OGG16303.1"/>
    </source>
</evidence>
<dbReference type="EMBL" id="MFJL01000014">
    <property type="protein sequence ID" value="OGG16303.1"/>
    <property type="molecule type" value="Genomic_DNA"/>
</dbReference>
<protein>
    <submittedName>
        <fullName evidence="1">Uncharacterized protein</fullName>
    </submittedName>
</protein>
<accession>A0A1F5ZVA4</accession>